<dbReference type="Proteomes" id="UP000284451">
    <property type="component" value="Unassembled WGS sequence"/>
</dbReference>
<proteinExistence type="predicted"/>
<dbReference type="RefSeq" id="WP_128233736.1">
    <property type="nucleotide sequence ID" value="NZ_SAUY01000034.1"/>
</dbReference>
<reference evidence="1 2" key="1">
    <citation type="submission" date="2019-01" db="EMBL/GenBank/DDBJ databases">
        <title>Sinorhodobacter populi sp. nov. isolated from the symptomatic bark tissue of Populus euramericana canker.</title>
        <authorList>
            <person name="Xu G."/>
        </authorList>
    </citation>
    <scope>NUCLEOTIDE SEQUENCE [LARGE SCALE GENOMIC DNA]</scope>
    <source>
        <strain evidence="1 2">07D10-4-3</strain>
    </source>
</reference>
<evidence type="ECO:0000313" key="2">
    <source>
        <dbReference type="Proteomes" id="UP000284451"/>
    </source>
</evidence>
<comment type="caution">
    <text evidence="1">The sequence shown here is derived from an EMBL/GenBank/DDBJ whole genome shotgun (WGS) entry which is preliminary data.</text>
</comment>
<dbReference type="EMBL" id="SAUY01000034">
    <property type="protein sequence ID" value="RWR27202.1"/>
    <property type="molecule type" value="Genomic_DNA"/>
</dbReference>
<evidence type="ECO:0000313" key="1">
    <source>
        <dbReference type="EMBL" id="RWR27202.1"/>
    </source>
</evidence>
<organism evidence="1 2">
    <name type="scientific">Paenirhodobacter populi</name>
    <dbReference type="NCBI Taxonomy" id="2306993"/>
    <lineage>
        <taxon>Bacteria</taxon>
        <taxon>Pseudomonadati</taxon>
        <taxon>Pseudomonadota</taxon>
        <taxon>Alphaproteobacteria</taxon>
        <taxon>Rhodobacterales</taxon>
        <taxon>Rhodobacter group</taxon>
        <taxon>Paenirhodobacter</taxon>
    </lineage>
</organism>
<name>A0A443K378_9RHOB</name>
<sequence length="68" mass="7361">MLRPGLAGCSAGDFTENPVTLPLSGWVTFSKHEVTAMKGTGQSTQAQLFYKVSRETMMSAEHLPRSMG</sequence>
<gene>
    <name evidence="1" type="ORF">D2T29_19145</name>
</gene>
<reference evidence="1 2" key="2">
    <citation type="submission" date="2019-01" db="EMBL/GenBank/DDBJ databases">
        <authorList>
            <person name="Li Y."/>
        </authorList>
    </citation>
    <scope>NUCLEOTIDE SEQUENCE [LARGE SCALE GENOMIC DNA]</scope>
    <source>
        <strain evidence="1 2">07D10-4-3</strain>
    </source>
</reference>
<accession>A0A443K378</accession>
<dbReference type="AlphaFoldDB" id="A0A443K378"/>
<protein>
    <submittedName>
        <fullName evidence="1">Uncharacterized protein</fullName>
    </submittedName>
</protein>